<dbReference type="AlphaFoldDB" id="A0ABD3NMY1"/>
<feature type="domain" description="Thioredoxin" evidence="1">
    <location>
        <begin position="4"/>
        <end position="148"/>
    </location>
</feature>
<dbReference type="InterPro" id="IPR012336">
    <property type="entry name" value="Thioredoxin-like_fold"/>
</dbReference>
<dbReference type="InterPro" id="IPR036249">
    <property type="entry name" value="Thioredoxin-like_sf"/>
</dbReference>
<accession>A0ABD3NMY1</accession>
<dbReference type="InterPro" id="IPR017937">
    <property type="entry name" value="Thioredoxin_CS"/>
</dbReference>
<organism evidence="2 3">
    <name type="scientific">Stephanodiscus triporus</name>
    <dbReference type="NCBI Taxonomy" id="2934178"/>
    <lineage>
        <taxon>Eukaryota</taxon>
        <taxon>Sar</taxon>
        <taxon>Stramenopiles</taxon>
        <taxon>Ochrophyta</taxon>
        <taxon>Bacillariophyta</taxon>
        <taxon>Coscinodiscophyceae</taxon>
        <taxon>Thalassiosirophycidae</taxon>
        <taxon>Stephanodiscales</taxon>
        <taxon>Stephanodiscaceae</taxon>
        <taxon>Stephanodiscus</taxon>
    </lineage>
</organism>
<dbReference type="PROSITE" id="PS51352">
    <property type="entry name" value="THIOREDOXIN_2"/>
    <property type="match status" value="1"/>
</dbReference>
<dbReference type="InterPro" id="IPR013766">
    <property type="entry name" value="Thioredoxin_domain"/>
</dbReference>
<keyword evidence="3" id="KW-1185">Reference proteome</keyword>
<evidence type="ECO:0000313" key="3">
    <source>
        <dbReference type="Proteomes" id="UP001530315"/>
    </source>
</evidence>
<protein>
    <recommendedName>
        <fullName evidence="1">Thioredoxin domain-containing protein</fullName>
    </recommendedName>
</protein>
<comment type="caution">
    <text evidence="2">The sequence shown here is derived from an EMBL/GenBank/DDBJ whole genome shotgun (WGS) entry which is preliminary data.</text>
</comment>
<gene>
    <name evidence="2" type="ORF">ACHAW5_000742</name>
</gene>
<evidence type="ECO:0000259" key="1">
    <source>
        <dbReference type="PROSITE" id="PS51352"/>
    </source>
</evidence>
<dbReference type="EMBL" id="JALLAZ020001306">
    <property type="protein sequence ID" value="KAL3777204.1"/>
    <property type="molecule type" value="Genomic_DNA"/>
</dbReference>
<evidence type="ECO:0000313" key="2">
    <source>
        <dbReference type="EMBL" id="KAL3777204.1"/>
    </source>
</evidence>
<dbReference type="PROSITE" id="PS00194">
    <property type="entry name" value="THIOREDOXIN_1"/>
    <property type="match status" value="1"/>
</dbReference>
<dbReference type="SUPFAM" id="SSF52833">
    <property type="entry name" value="Thioredoxin-like"/>
    <property type="match status" value="1"/>
</dbReference>
<proteinExistence type="predicted"/>
<reference evidence="2 3" key="1">
    <citation type="submission" date="2024-10" db="EMBL/GenBank/DDBJ databases">
        <title>Updated reference genomes for cyclostephanoid diatoms.</title>
        <authorList>
            <person name="Roberts W.R."/>
            <person name="Alverson A.J."/>
        </authorList>
    </citation>
    <scope>NUCLEOTIDE SEQUENCE [LARGE SCALE GENOMIC DNA]</scope>
    <source>
        <strain evidence="2 3">AJA276-08</strain>
    </source>
</reference>
<dbReference type="PANTHER" id="PTHR46472">
    <property type="entry name" value="NUCLEOREDOXIN"/>
    <property type="match status" value="1"/>
</dbReference>
<name>A0ABD3NMY1_9STRA</name>
<dbReference type="Pfam" id="PF13905">
    <property type="entry name" value="Thioredoxin_8"/>
    <property type="match status" value="1"/>
</dbReference>
<dbReference type="Gene3D" id="3.40.30.10">
    <property type="entry name" value="Glutaredoxin"/>
    <property type="match status" value="1"/>
</dbReference>
<dbReference type="Proteomes" id="UP001530315">
    <property type="component" value="Unassembled WGS sequence"/>
</dbReference>
<dbReference type="PANTHER" id="PTHR46472:SF1">
    <property type="entry name" value="NUCLEOREDOXIN"/>
    <property type="match status" value="1"/>
</dbReference>
<sequence length="171" mass="19235">MASLMNWEELVGPTLINDKDEEVPTSEALKGKKYVMLYFSAHWCPPCRKFTPVLAAAYKAHREYLLSRDDDDDDVDDGEIEVVFISLDSVQAEYDRYRRECMPWLSVPFSNLHKLRIKDALSTKYAVRGIPALIVLDGISADVVSLNGRGNYGEYFKGGYPSPSSSLCIVS</sequence>